<dbReference type="PROSITE" id="PS51257">
    <property type="entry name" value="PROKAR_LIPOPROTEIN"/>
    <property type="match status" value="1"/>
</dbReference>
<reference evidence="1 2" key="1">
    <citation type="submission" date="2017-06" db="EMBL/GenBank/DDBJ databases">
        <title>the draft geome sequence of Illustriluteabacillus marina B3227.</title>
        <authorList>
            <person name="He R.-H."/>
            <person name="Du Z.-J."/>
        </authorList>
    </citation>
    <scope>NUCLEOTIDE SEQUENCE [LARGE SCALE GENOMIC DNA]</scope>
    <source>
        <strain evidence="1 2">B3227</strain>
    </source>
</reference>
<dbReference type="EMBL" id="PJNH01000001">
    <property type="protein sequence ID" value="PKR78403.1"/>
    <property type="molecule type" value="Genomic_DNA"/>
</dbReference>
<keyword evidence="2" id="KW-1185">Reference proteome</keyword>
<name>A0A2I0QVN1_9BACI</name>
<accession>A0A2I0QVN1</accession>
<protein>
    <submittedName>
        <fullName evidence="1">Uncharacterized protein</fullName>
    </submittedName>
</protein>
<sequence>MKPFILLFGSVLLLTGCTDRSTPVIDSYQGNFEIVGEEKSQMVQNVSEQLFETSDRSNDNASNIEEFLEHDEDRTTISVNSGRYKLVPNGSGNVYVSDENNDIIFSGVLGSRYGVPTMTLDIQDTDNILFDGLASLSIQPVETEMKTELGAGIWHVGKDIQAGTYEISSPEGLGYVHIYDLNEEPEVYELLTNEMSSNTITINLEKGEVVKVQKLPVILLNPVES</sequence>
<evidence type="ECO:0000313" key="1">
    <source>
        <dbReference type="EMBL" id="PKR78403.1"/>
    </source>
</evidence>
<dbReference type="Proteomes" id="UP000243524">
    <property type="component" value="Unassembled WGS sequence"/>
</dbReference>
<dbReference type="RefSeq" id="WP_101330147.1">
    <property type="nucleotide sequence ID" value="NZ_PJNH01000001.1"/>
</dbReference>
<dbReference type="AlphaFoldDB" id="A0A2I0QVN1"/>
<organism evidence="1 2">
    <name type="scientific">Halalkalibacillus sediminis</name>
    <dbReference type="NCBI Taxonomy" id="2018042"/>
    <lineage>
        <taxon>Bacteria</taxon>
        <taxon>Bacillati</taxon>
        <taxon>Bacillota</taxon>
        <taxon>Bacilli</taxon>
        <taxon>Bacillales</taxon>
        <taxon>Bacillaceae</taxon>
        <taxon>Halalkalibacillus</taxon>
    </lineage>
</organism>
<proteinExistence type="predicted"/>
<evidence type="ECO:0000313" key="2">
    <source>
        <dbReference type="Proteomes" id="UP000243524"/>
    </source>
</evidence>
<dbReference type="OrthoDB" id="1650483at2"/>
<comment type="caution">
    <text evidence="1">The sequence shown here is derived from an EMBL/GenBank/DDBJ whole genome shotgun (WGS) entry which is preliminary data.</text>
</comment>
<gene>
    <name evidence="1" type="ORF">CEY16_01205</name>
</gene>